<evidence type="ECO:0000256" key="1">
    <source>
        <dbReference type="SAM" id="MobiDB-lite"/>
    </source>
</evidence>
<keyword evidence="3" id="KW-1185">Reference proteome</keyword>
<comment type="caution">
    <text evidence="2">The sequence shown here is derived from an EMBL/GenBank/DDBJ whole genome shotgun (WGS) entry which is preliminary data.</text>
</comment>
<dbReference type="Gramene" id="TVU25723">
    <property type="protein sequence ID" value="TVU25723"/>
    <property type="gene ID" value="EJB05_28228"/>
</dbReference>
<reference evidence="2 3" key="1">
    <citation type="journal article" date="2019" name="Sci. Rep.">
        <title>A high-quality genome of Eragrostis curvula grass provides insights into Poaceae evolution and supports new strategies to enhance forage quality.</title>
        <authorList>
            <person name="Carballo J."/>
            <person name="Santos B.A.C.M."/>
            <person name="Zappacosta D."/>
            <person name="Garbus I."/>
            <person name="Selva J.P."/>
            <person name="Gallo C.A."/>
            <person name="Diaz A."/>
            <person name="Albertini E."/>
            <person name="Caccamo M."/>
            <person name="Echenique V."/>
        </authorList>
    </citation>
    <scope>NUCLEOTIDE SEQUENCE [LARGE SCALE GENOMIC DNA]</scope>
    <source>
        <strain evidence="3">cv. Victoria</strain>
        <tissue evidence="2">Leaf</tissue>
    </source>
</reference>
<dbReference type="AlphaFoldDB" id="A0A5J9UPR5"/>
<sequence length="214" mass="22498">SPLKRRRPPSSCAAPPLRRTSAAKKSRGGPGNPCLGQISAAPASSAISAAAVHHPHAASPCRCASAASEVVRRPGEPVPRPDLRCPGLLRHPHRPELGVRRPRRGRLPQGLPSAPKLVPAARRRLSRPARRRCRPRRTPAPAATARAPPACKGKAQAPGEEHAVHGDSSVYRFMSCLQRTDGEGSSAALRWPHGCTLCACGIAAAGAESWGQLS</sequence>
<feature type="compositionally biased region" description="Basic residues" evidence="1">
    <location>
        <begin position="121"/>
        <end position="137"/>
    </location>
</feature>
<feature type="region of interest" description="Disordered" evidence="1">
    <location>
        <begin position="71"/>
        <end position="163"/>
    </location>
</feature>
<feature type="compositionally biased region" description="Low complexity" evidence="1">
    <location>
        <begin position="139"/>
        <end position="150"/>
    </location>
</feature>
<organism evidence="2 3">
    <name type="scientific">Eragrostis curvula</name>
    <name type="common">weeping love grass</name>
    <dbReference type="NCBI Taxonomy" id="38414"/>
    <lineage>
        <taxon>Eukaryota</taxon>
        <taxon>Viridiplantae</taxon>
        <taxon>Streptophyta</taxon>
        <taxon>Embryophyta</taxon>
        <taxon>Tracheophyta</taxon>
        <taxon>Spermatophyta</taxon>
        <taxon>Magnoliopsida</taxon>
        <taxon>Liliopsida</taxon>
        <taxon>Poales</taxon>
        <taxon>Poaceae</taxon>
        <taxon>PACMAD clade</taxon>
        <taxon>Chloridoideae</taxon>
        <taxon>Eragrostideae</taxon>
        <taxon>Eragrostidinae</taxon>
        <taxon>Eragrostis</taxon>
    </lineage>
</organism>
<proteinExistence type="predicted"/>
<dbReference type="Proteomes" id="UP000324897">
    <property type="component" value="Chromosome 2"/>
</dbReference>
<evidence type="ECO:0000313" key="3">
    <source>
        <dbReference type="Proteomes" id="UP000324897"/>
    </source>
</evidence>
<feature type="non-terminal residue" evidence="2">
    <location>
        <position position="1"/>
    </location>
</feature>
<feature type="region of interest" description="Disordered" evidence="1">
    <location>
        <begin position="1"/>
        <end position="38"/>
    </location>
</feature>
<dbReference type="EMBL" id="RWGY01000013">
    <property type="protein sequence ID" value="TVU25723.1"/>
    <property type="molecule type" value="Genomic_DNA"/>
</dbReference>
<protein>
    <submittedName>
        <fullName evidence="2">Uncharacterized protein</fullName>
    </submittedName>
</protein>
<name>A0A5J9UPR5_9POAL</name>
<gene>
    <name evidence="2" type="ORF">EJB05_28228</name>
</gene>
<feature type="compositionally biased region" description="Basic and acidic residues" evidence="1">
    <location>
        <begin position="71"/>
        <end position="83"/>
    </location>
</feature>
<accession>A0A5J9UPR5</accession>
<evidence type="ECO:0000313" key="2">
    <source>
        <dbReference type="EMBL" id="TVU25723.1"/>
    </source>
</evidence>
<feature type="compositionally biased region" description="Low complexity" evidence="1">
    <location>
        <begin position="9"/>
        <end position="19"/>
    </location>
</feature>